<gene>
    <name evidence="1" type="ORF">A244_01990</name>
</gene>
<protein>
    <submittedName>
        <fullName evidence="1">Uncharacterized protein</fullName>
    </submittedName>
</protein>
<dbReference type="Proteomes" id="UP000015729">
    <property type="component" value="Unassembled WGS sequence"/>
</dbReference>
<accession>S6V5T8</accession>
<evidence type="ECO:0000313" key="1">
    <source>
        <dbReference type="EMBL" id="EPN63615.1"/>
    </source>
</evidence>
<evidence type="ECO:0000313" key="2">
    <source>
        <dbReference type="Proteomes" id="UP000015729"/>
    </source>
</evidence>
<proteinExistence type="predicted"/>
<dbReference type="EMBL" id="AOKG01000138">
    <property type="protein sequence ID" value="EPN63615.1"/>
    <property type="molecule type" value="Genomic_DNA"/>
</dbReference>
<dbReference type="AlphaFoldDB" id="S6V5T8"/>
<name>S6V5T8_PSESF</name>
<sequence length="79" mass="9466">MMLQFLILLKHWPALCRAMGMLIVRWEFWLSIKIEVWARLKDIEAIDCSAMRRTSTFVCPFKQRLGRRKIRKVQSGEDL</sequence>
<organism evidence="1 2">
    <name type="scientific">Pseudomonas syringae pv. actinidiae ICMP 18807</name>
    <dbReference type="NCBI Taxonomy" id="1194404"/>
    <lineage>
        <taxon>Bacteria</taxon>
        <taxon>Pseudomonadati</taxon>
        <taxon>Pseudomonadota</taxon>
        <taxon>Gammaproteobacteria</taxon>
        <taxon>Pseudomonadales</taxon>
        <taxon>Pseudomonadaceae</taxon>
        <taxon>Pseudomonas</taxon>
        <taxon>Pseudomonas syringae</taxon>
    </lineage>
</organism>
<comment type="caution">
    <text evidence="1">The sequence shown here is derived from an EMBL/GenBank/DDBJ whole genome shotgun (WGS) entry which is preliminary data.</text>
</comment>
<reference evidence="1 2" key="1">
    <citation type="journal article" date="2013" name="PLoS Pathog.">
        <title>Genomic analysis of the Kiwifruit pathogen Pseudomonas syringae pv. actinidiae provides insight into the origins of an emergent plant disease.</title>
        <authorList>
            <person name="McCann H.C."/>
            <person name="Rikkerink E.H."/>
            <person name="Bertels F."/>
            <person name="Fiers M."/>
            <person name="Lu A."/>
            <person name="Rees-George J."/>
            <person name="Andersen M.T."/>
            <person name="Gleave A.P."/>
            <person name="Haubold B."/>
            <person name="Wohlers M.W."/>
            <person name="Guttman D.S."/>
            <person name="Wang P.W."/>
            <person name="Straub C."/>
            <person name="Vanneste J.L."/>
            <person name="Rainey P.B."/>
            <person name="Templeton M.D."/>
        </authorList>
    </citation>
    <scope>NUCLEOTIDE SEQUENCE [LARGE SCALE GENOMIC DNA]</scope>
    <source>
        <strain evidence="1 2">ICMP 18807</strain>
    </source>
</reference>